<protein>
    <submittedName>
        <fullName evidence="1">Uncharacterized protein</fullName>
    </submittedName>
</protein>
<feature type="non-terminal residue" evidence="1">
    <location>
        <position position="70"/>
    </location>
</feature>
<dbReference type="Gramene" id="A07p36040.2_BraZ1">
    <property type="protein sequence ID" value="A07p36040.2_BraZ1.CDS"/>
    <property type="gene ID" value="A07g36040.2_BraZ1"/>
</dbReference>
<evidence type="ECO:0000313" key="1">
    <source>
        <dbReference type="EMBL" id="CAG7903960.1"/>
    </source>
</evidence>
<organism evidence="1 2">
    <name type="scientific">Brassica campestris</name>
    <name type="common">Field mustard</name>
    <dbReference type="NCBI Taxonomy" id="3711"/>
    <lineage>
        <taxon>Eukaryota</taxon>
        <taxon>Viridiplantae</taxon>
        <taxon>Streptophyta</taxon>
        <taxon>Embryophyta</taxon>
        <taxon>Tracheophyta</taxon>
        <taxon>Spermatophyta</taxon>
        <taxon>Magnoliopsida</taxon>
        <taxon>eudicotyledons</taxon>
        <taxon>Gunneridae</taxon>
        <taxon>Pentapetalae</taxon>
        <taxon>rosids</taxon>
        <taxon>malvids</taxon>
        <taxon>Brassicales</taxon>
        <taxon>Brassicaceae</taxon>
        <taxon>Brassiceae</taxon>
        <taxon>Brassica</taxon>
    </lineage>
</organism>
<accession>A0A8D9HQI7</accession>
<name>A0A8D9HQI7_BRACM</name>
<dbReference type="AlphaFoldDB" id="A0A8D9HQI7"/>
<reference evidence="1 2" key="1">
    <citation type="submission" date="2021-07" db="EMBL/GenBank/DDBJ databases">
        <authorList>
            <consortium name="Genoscope - CEA"/>
            <person name="William W."/>
        </authorList>
    </citation>
    <scope>NUCLEOTIDE SEQUENCE [LARGE SCALE GENOMIC DNA]</scope>
</reference>
<evidence type="ECO:0000313" key="2">
    <source>
        <dbReference type="Proteomes" id="UP000694005"/>
    </source>
</evidence>
<sequence length="70" mass="7804">EIEQGEKCGGSDVERKSSNKTVKVCIKDETECGDNIVDRRESGKGMGMIILGRLLFKKLLSCYQTKPHDT</sequence>
<gene>
    <name evidence="1" type="ORF">BRAPAZ1V2_A07P36040.2</name>
</gene>
<dbReference type="EMBL" id="LS974623">
    <property type="protein sequence ID" value="CAG7903960.1"/>
    <property type="molecule type" value="Genomic_DNA"/>
</dbReference>
<proteinExistence type="predicted"/>
<dbReference type="Proteomes" id="UP000694005">
    <property type="component" value="Chromosome A07"/>
</dbReference>